<dbReference type="PANTHER" id="PTHR13696">
    <property type="entry name" value="P-LOOP CONTAINING NUCLEOSIDE TRIPHOSPHATE HYDROLASE"/>
    <property type="match status" value="1"/>
</dbReference>
<proteinExistence type="predicted"/>
<protein>
    <submittedName>
        <fullName evidence="2">AAA family ATPase</fullName>
    </submittedName>
</protein>
<dbReference type="Proteomes" id="UP001649230">
    <property type="component" value="Chromosome"/>
</dbReference>
<evidence type="ECO:0000313" key="3">
    <source>
        <dbReference type="Proteomes" id="UP001649230"/>
    </source>
</evidence>
<dbReference type="PANTHER" id="PTHR13696:SF99">
    <property type="entry name" value="COBYRINIC ACID AC-DIAMIDE SYNTHASE"/>
    <property type="match status" value="1"/>
</dbReference>
<name>A0ABY3SSG3_9BACL</name>
<dbReference type="EMBL" id="CP090978">
    <property type="protein sequence ID" value="UJF35956.1"/>
    <property type="molecule type" value="Genomic_DNA"/>
</dbReference>
<dbReference type="InterPro" id="IPR050678">
    <property type="entry name" value="DNA_Partitioning_ATPase"/>
</dbReference>
<feature type="domain" description="CobQ/CobB/MinD/ParA nucleotide binding" evidence="1">
    <location>
        <begin position="77"/>
        <end position="273"/>
    </location>
</feature>
<keyword evidence="3" id="KW-1185">Reference proteome</keyword>
<dbReference type="Pfam" id="PF01656">
    <property type="entry name" value="CbiA"/>
    <property type="match status" value="1"/>
</dbReference>
<organism evidence="2 3">
    <name type="scientific">Paenibacillus hexagrammi</name>
    <dbReference type="NCBI Taxonomy" id="2908839"/>
    <lineage>
        <taxon>Bacteria</taxon>
        <taxon>Bacillati</taxon>
        <taxon>Bacillota</taxon>
        <taxon>Bacilli</taxon>
        <taxon>Bacillales</taxon>
        <taxon>Paenibacillaceae</taxon>
        <taxon>Paenibacillus</taxon>
    </lineage>
</organism>
<dbReference type="InterPro" id="IPR027417">
    <property type="entry name" value="P-loop_NTPase"/>
</dbReference>
<dbReference type="Gene3D" id="3.40.50.300">
    <property type="entry name" value="P-loop containing nucleotide triphosphate hydrolases"/>
    <property type="match status" value="1"/>
</dbReference>
<gene>
    <name evidence="2" type="ORF">L0M14_13250</name>
</gene>
<dbReference type="InterPro" id="IPR002586">
    <property type="entry name" value="CobQ/CobB/MinD/ParA_Nub-bd_dom"/>
</dbReference>
<reference evidence="2 3" key="1">
    <citation type="journal article" date="2024" name="Int. J. Syst. Evol. Microbiol.">
        <title>Paenibacillus hexagrammi sp. nov., a novel bacterium isolated from the gut content of Hexagrammos agrammus.</title>
        <authorList>
            <person name="Jung H.K."/>
            <person name="Kim D.G."/>
            <person name="Zin H."/>
            <person name="Park J."/>
            <person name="Jung H."/>
            <person name="Kim Y.O."/>
            <person name="Kong H.J."/>
            <person name="Kim J.W."/>
            <person name="Kim Y.S."/>
        </authorList>
    </citation>
    <scope>NUCLEOTIDE SEQUENCE [LARGE SCALE GENOMIC DNA]</scope>
    <source>
        <strain evidence="2 3">YPD9-1</strain>
    </source>
</reference>
<evidence type="ECO:0000313" key="2">
    <source>
        <dbReference type="EMBL" id="UJF35956.1"/>
    </source>
</evidence>
<accession>A0ABY3SSG3</accession>
<dbReference type="SUPFAM" id="SSF52540">
    <property type="entry name" value="P-loop containing nucleoside triphosphate hydrolases"/>
    <property type="match status" value="1"/>
</dbReference>
<evidence type="ECO:0000259" key="1">
    <source>
        <dbReference type="Pfam" id="PF01656"/>
    </source>
</evidence>
<sequence length="312" mass="35887">MISEAYYSLVKHVDDEWCWVVLSETISTTCEAGTAIPFLYRYQGLQQLLTRLLAFYGEKQRTHTSMRMNKRTEVYSVYSSVGGSGKTVTAIHLARQLAYRGHRVFYVSLESVSSASAMLQGAASKFSQLLYYAKSTPELLIPRIELLKSRDPRLGFDYLTPHDQIREMQEMKGEDVRILVEALLTSEQYDYLILDLESSLHPRIVKALELSDEVFWIVLDDLPHLFKTRAFQQQIGALRQVHFVLNKFTGKYMNDLASLEDEVAGKLPYIPDWKAVYESEQVWQSALFSEQVYEVFTSVRNQSFPSEEVEAS</sequence>
<dbReference type="RefSeq" id="WP_235122512.1">
    <property type="nucleotide sequence ID" value="NZ_CP090978.1"/>
</dbReference>